<keyword evidence="5" id="KW-0547">Nucleotide-binding</keyword>
<evidence type="ECO:0000313" key="12">
    <source>
        <dbReference type="Proteomes" id="UP000029091"/>
    </source>
</evidence>
<protein>
    <recommendedName>
        <fullName evidence="2">histidine kinase</fullName>
        <ecNumber evidence="2">2.7.13.3</ecNumber>
    </recommendedName>
</protein>
<feature type="transmembrane region" description="Helical" evidence="9">
    <location>
        <begin position="100"/>
        <end position="118"/>
    </location>
</feature>
<dbReference type="PANTHER" id="PTHR24421">
    <property type="entry name" value="NITRATE/NITRITE SENSOR PROTEIN NARX-RELATED"/>
    <property type="match status" value="1"/>
</dbReference>
<name>A0A087DQB3_BIFAD</name>
<dbReference type="PANTHER" id="PTHR24421:SF10">
    <property type="entry name" value="NITRATE_NITRITE SENSOR PROTEIN NARQ"/>
    <property type="match status" value="1"/>
</dbReference>
<dbReference type="GO" id="GO:0000155">
    <property type="term" value="F:phosphorelay sensor kinase activity"/>
    <property type="evidence" value="ECO:0007669"/>
    <property type="project" value="InterPro"/>
</dbReference>
<dbReference type="EC" id="2.7.13.3" evidence="2"/>
<keyword evidence="7" id="KW-0067">ATP-binding</keyword>
<dbReference type="Gene3D" id="3.30.565.10">
    <property type="entry name" value="Histidine kinase-like ATPase, C-terminal domain"/>
    <property type="match status" value="1"/>
</dbReference>
<dbReference type="AlphaFoldDB" id="A0A087DQB3"/>
<evidence type="ECO:0000256" key="3">
    <source>
        <dbReference type="ARBA" id="ARBA00022553"/>
    </source>
</evidence>
<evidence type="ECO:0000256" key="7">
    <source>
        <dbReference type="ARBA" id="ARBA00022840"/>
    </source>
</evidence>
<keyword evidence="9" id="KW-0812">Transmembrane</keyword>
<proteinExistence type="predicted"/>
<dbReference type="GO" id="GO:0046983">
    <property type="term" value="F:protein dimerization activity"/>
    <property type="evidence" value="ECO:0007669"/>
    <property type="project" value="InterPro"/>
</dbReference>
<dbReference type="Pfam" id="PF07730">
    <property type="entry name" value="HisKA_3"/>
    <property type="match status" value="1"/>
</dbReference>
<dbReference type="RefSeq" id="WP_033499698.1">
    <property type="nucleotide sequence ID" value="NZ_JDUX01000004.1"/>
</dbReference>
<comment type="caution">
    <text evidence="11">The sequence shown here is derived from an EMBL/GenBank/DDBJ whole genome shotgun (WGS) entry which is preliminary data.</text>
</comment>
<dbReference type="Proteomes" id="UP000029091">
    <property type="component" value="Unassembled WGS sequence"/>
</dbReference>
<keyword evidence="9" id="KW-0472">Membrane</keyword>
<dbReference type="SUPFAM" id="SSF55874">
    <property type="entry name" value="ATPase domain of HSP90 chaperone/DNA topoisomerase II/histidine kinase"/>
    <property type="match status" value="1"/>
</dbReference>
<evidence type="ECO:0000256" key="2">
    <source>
        <dbReference type="ARBA" id="ARBA00012438"/>
    </source>
</evidence>
<dbReference type="GO" id="GO:0005524">
    <property type="term" value="F:ATP binding"/>
    <property type="evidence" value="ECO:0007669"/>
    <property type="project" value="UniProtKB-KW"/>
</dbReference>
<keyword evidence="3" id="KW-0597">Phosphoprotein</keyword>
<dbReference type="InterPro" id="IPR050482">
    <property type="entry name" value="Sensor_HK_TwoCompSys"/>
</dbReference>
<keyword evidence="8" id="KW-0902">Two-component regulatory system</keyword>
<evidence type="ECO:0000313" key="11">
    <source>
        <dbReference type="EMBL" id="KFI97713.1"/>
    </source>
</evidence>
<evidence type="ECO:0000259" key="10">
    <source>
        <dbReference type="Pfam" id="PF07730"/>
    </source>
</evidence>
<dbReference type="InterPro" id="IPR011712">
    <property type="entry name" value="Sig_transdc_His_kin_sub3_dim/P"/>
</dbReference>
<evidence type="ECO:0000256" key="1">
    <source>
        <dbReference type="ARBA" id="ARBA00000085"/>
    </source>
</evidence>
<reference evidence="11 12" key="1">
    <citation type="submission" date="2014-03" db="EMBL/GenBank/DDBJ databases">
        <title>Genomics of Bifidobacteria.</title>
        <authorList>
            <person name="Ventura M."/>
            <person name="Milani C."/>
            <person name="Lugli G.A."/>
        </authorList>
    </citation>
    <scope>NUCLEOTIDE SEQUENCE [LARGE SCALE GENOMIC DNA]</scope>
    <source>
        <strain evidence="12">JCM 15918</strain>
    </source>
</reference>
<keyword evidence="4 11" id="KW-0808">Transferase</keyword>
<feature type="transmembrane region" description="Helical" evidence="9">
    <location>
        <begin position="50"/>
        <end position="73"/>
    </location>
</feature>
<accession>A0A087DQB3</accession>
<comment type="catalytic activity">
    <reaction evidence="1">
        <text>ATP + protein L-histidine = ADP + protein N-phospho-L-histidine.</text>
        <dbReference type="EC" id="2.7.13.3"/>
    </reaction>
</comment>
<keyword evidence="6 11" id="KW-0418">Kinase</keyword>
<evidence type="ECO:0000256" key="9">
    <source>
        <dbReference type="SAM" id="Phobius"/>
    </source>
</evidence>
<dbReference type="GO" id="GO:0016020">
    <property type="term" value="C:membrane"/>
    <property type="evidence" value="ECO:0007669"/>
    <property type="project" value="InterPro"/>
</dbReference>
<keyword evidence="9" id="KW-1133">Transmembrane helix</keyword>
<evidence type="ECO:0000256" key="6">
    <source>
        <dbReference type="ARBA" id="ARBA00022777"/>
    </source>
</evidence>
<sequence length="404" mass="43714">MKRLLFQAVFLATGMIMGVYASGDVGLDLMCGALVAVCCAAVGEYASGSWLAMALIVMLDCGACLVPAWYLMLPIAAFNAASSSAGVDGSRFLQALVPRWLWLLPMTIVIFRSIGSHVPSDLSIIILMVLQTVLGFAAGLLCTRCANLAREVRRLQDSRRDQIRRLRSQIAENDEDRALAVRTATLAERTRIAREIHDNVGHMLTRAIMQTEAAHVVAQVAGQEQSAQRFCEIHDTVSEAMTLVRKAVHDLKDEGTDFASQIETAAHSMDGAGPLRVRLVNGIDSAPAAVSRCFATAIREALNNTVKHSQARNVSITLRDFPALWQLCVQDDGTVRRSSAEAVAMQFIRPDDSTGIGISDIEERARALGGSAICGPYHEGWRVFVSIPKPASGSEMTQPEKGAH</sequence>
<gene>
    <name evidence="11" type="ORF">BSTER_1483</name>
</gene>
<organism evidence="11 12">
    <name type="scientific">Bifidobacterium adolescentis JCM 15918</name>
    <dbReference type="NCBI Taxonomy" id="1437612"/>
    <lineage>
        <taxon>Bacteria</taxon>
        <taxon>Bacillati</taxon>
        <taxon>Actinomycetota</taxon>
        <taxon>Actinomycetes</taxon>
        <taxon>Bifidobacteriales</taxon>
        <taxon>Bifidobacteriaceae</taxon>
        <taxon>Bifidobacterium</taxon>
    </lineage>
</organism>
<dbReference type="Gene3D" id="1.20.5.1930">
    <property type="match status" value="1"/>
</dbReference>
<feature type="transmembrane region" description="Helical" evidence="9">
    <location>
        <begin position="124"/>
        <end position="146"/>
    </location>
</feature>
<feature type="domain" description="Signal transduction histidine kinase subgroup 3 dimerisation and phosphoacceptor" evidence="10">
    <location>
        <begin position="188"/>
        <end position="253"/>
    </location>
</feature>
<dbReference type="EMBL" id="JGZQ01000005">
    <property type="protein sequence ID" value="KFI97713.1"/>
    <property type="molecule type" value="Genomic_DNA"/>
</dbReference>
<dbReference type="InterPro" id="IPR036890">
    <property type="entry name" value="HATPase_C_sf"/>
</dbReference>
<evidence type="ECO:0000256" key="8">
    <source>
        <dbReference type="ARBA" id="ARBA00023012"/>
    </source>
</evidence>
<evidence type="ECO:0000256" key="5">
    <source>
        <dbReference type="ARBA" id="ARBA00022741"/>
    </source>
</evidence>
<evidence type="ECO:0000256" key="4">
    <source>
        <dbReference type="ARBA" id="ARBA00022679"/>
    </source>
</evidence>